<evidence type="ECO:0000256" key="1">
    <source>
        <dbReference type="PIRNR" id="PIRNR018571"/>
    </source>
</evidence>
<keyword evidence="4" id="KW-1185">Reference proteome</keyword>
<proteinExistence type="inferred from homology"/>
<keyword evidence="1" id="KW-0064">Aspartyl protease</keyword>
<evidence type="ECO:0000256" key="2">
    <source>
        <dbReference type="SAM" id="Phobius"/>
    </source>
</evidence>
<feature type="transmembrane region" description="Helical" evidence="2">
    <location>
        <begin position="7"/>
        <end position="27"/>
    </location>
</feature>
<evidence type="ECO:0000313" key="3">
    <source>
        <dbReference type="EMBL" id="MBA9024954.1"/>
    </source>
</evidence>
<gene>
    <name evidence="3" type="ORF">HNP81_000236</name>
</gene>
<organism evidence="3 4">
    <name type="scientific">Peribacillus huizhouensis</name>
    <dbReference type="NCBI Taxonomy" id="1501239"/>
    <lineage>
        <taxon>Bacteria</taxon>
        <taxon>Bacillati</taxon>
        <taxon>Bacillota</taxon>
        <taxon>Bacilli</taxon>
        <taxon>Bacillales</taxon>
        <taxon>Bacillaceae</taxon>
        <taxon>Peribacillus</taxon>
    </lineage>
</organism>
<comment type="caution">
    <text evidence="3">The sequence shown here is derived from an EMBL/GenBank/DDBJ whole genome shotgun (WGS) entry which is preliminary data.</text>
</comment>
<keyword evidence="2" id="KW-1133">Transmembrane helix</keyword>
<dbReference type="InterPro" id="IPR005081">
    <property type="entry name" value="SpoIIGA"/>
</dbReference>
<dbReference type="EC" id="3.4.23.-" evidence="1"/>
<keyword evidence="1" id="KW-0749">Sporulation</keyword>
<sequence length="308" mass="35305">MTLYLDVIWLLNWIFDCLLLYWTAILLKRKVPFWRVLVGGFLGSLIIVLSFTSYHMFADKVLVKLLFSVLMILTVYGFGRFYVFIKSLATLYFVTFLSGGILLGLHYLFETNILSGQHTMYKGINQFGDPVSWIFVIVGFPLAWQFSRRTLDTIEMTKINHQQQVKVTVKIDNFICSVEGFIDSGNNLYDPISRSPVMILSLNGRENMIPQDMAALFKNPDILLNEMGDTQYTWEDRLRIIPSKVVGNDHQLLTAIKSDWIEIIQNKDIFRVKTGLVSFTYQTLSADGKFECIVHPKMVTGIPVQAVS</sequence>
<dbReference type="Pfam" id="PF03419">
    <property type="entry name" value="Peptidase_U4"/>
    <property type="match status" value="1"/>
</dbReference>
<keyword evidence="1 2" id="KW-0472">Membrane</keyword>
<comment type="similarity">
    <text evidence="1">Belongs to the peptidase U4 family.</text>
</comment>
<evidence type="ECO:0000313" key="4">
    <source>
        <dbReference type="Proteomes" id="UP000626697"/>
    </source>
</evidence>
<comment type="subcellular location">
    <subcellularLocation>
        <location evidence="1">Cell membrane</location>
    </subcellularLocation>
</comment>
<accession>A0ABR6CJ88</accession>
<comment type="subunit">
    <text evidence="1">Self-associates. Interacts with SigE. Interacts with SpoIIR.</text>
</comment>
<dbReference type="NCBIfam" id="TIGR02854">
    <property type="entry name" value="spore_II_GA"/>
    <property type="match status" value="1"/>
</dbReference>
<keyword evidence="1" id="KW-0645">Protease</keyword>
<feature type="transmembrane region" description="Helical" evidence="2">
    <location>
        <begin position="130"/>
        <end position="147"/>
    </location>
</feature>
<feature type="transmembrane region" description="Helical" evidence="2">
    <location>
        <begin position="33"/>
        <end position="54"/>
    </location>
</feature>
<reference evidence="3 4" key="1">
    <citation type="submission" date="2020-08" db="EMBL/GenBank/DDBJ databases">
        <title>Genomic Encyclopedia of Type Strains, Phase IV (KMG-IV): sequencing the most valuable type-strain genomes for metagenomic binning, comparative biology and taxonomic classification.</title>
        <authorList>
            <person name="Goeker M."/>
        </authorList>
    </citation>
    <scope>NUCLEOTIDE SEQUENCE [LARGE SCALE GENOMIC DNA]</scope>
    <source>
        <strain evidence="3 4">DSM 105481</strain>
    </source>
</reference>
<name>A0ABR6CJ88_9BACI</name>
<feature type="transmembrane region" description="Helical" evidence="2">
    <location>
        <begin position="89"/>
        <end position="109"/>
    </location>
</feature>
<dbReference type="GO" id="GO:0016787">
    <property type="term" value="F:hydrolase activity"/>
    <property type="evidence" value="ECO:0007669"/>
    <property type="project" value="UniProtKB-KW"/>
</dbReference>
<keyword evidence="1" id="KW-1003">Cell membrane</keyword>
<dbReference type="Proteomes" id="UP000626697">
    <property type="component" value="Unassembled WGS sequence"/>
</dbReference>
<keyword evidence="2" id="KW-0812">Transmembrane</keyword>
<comment type="function">
    <text evidence="1">Probable aspartic protease that is responsible for the proteolytic cleavage of the RNA polymerase sigma E factor (SigE/spoIIGB) to yield the active peptide in the mother cell during sporulation. Responds to a signal from the forespore that is triggered by the extracellular signal protein SpoIIR.</text>
</comment>
<dbReference type="EMBL" id="JACJHX010000001">
    <property type="protein sequence ID" value="MBA9024954.1"/>
    <property type="molecule type" value="Genomic_DNA"/>
</dbReference>
<protein>
    <recommendedName>
        <fullName evidence="1">Sporulation sigma-E factor-processing peptidase</fullName>
        <ecNumber evidence="1">3.4.23.-</ecNumber>
    </recommendedName>
    <alternativeName>
        <fullName evidence="1">Membrane-associated aspartic protease</fullName>
    </alternativeName>
    <alternativeName>
        <fullName evidence="1">Stage II sporulation protein GA</fullName>
    </alternativeName>
</protein>
<dbReference type="RefSeq" id="WP_028392935.1">
    <property type="nucleotide sequence ID" value="NZ_JACJHX010000001.1"/>
</dbReference>
<feature type="transmembrane region" description="Helical" evidence="2">
    <location>
        <begin position="61"/>
        <end position="83"/>
    </location>
</feature>
<dbReference type="PIRSF" id="PIRSF018571">
    <property type="entry name" value="SpoIIGA"/>
    <property type="match status" value="1"/>
</dbReference>
<keyword evidence="1 3" id="KW-0378">Hydrolase</keyword>